<dbReference type="GO" id="GO:0031012">
    <property type="term" value="C:extracellular matrix"/>
    <property type="evidence" value="ECO:0007669"/>
    <property type="project" value="TreeGrafter"/>
</dbReference>
<dbReference type="Pfam" id="PF13855">
    <property type="entry name" value="LRR_8"/>
    <property type="match status" value="9"/>
</dbReference>
<feature type="chain" id="PRO_5027035194" evidence="4">
    <location>
        <begin position="25"/>
        <end position="1265"/>
    </location>
</feature>
<dbReference type="SUPFAM" id="SSF52047">
    <property type="entry name" value="RNI-like"/>
    <property type="match status" value="1"/>
</dbReference>
<dbReference type="SMART" id="SM00364">
    <property type="entry name" value="LRR_BAC"/>
    <property type="match status" value="9"/>
</dbReference>
<evidence type="ECO:0000259" key="5">
    <source>
        <dbReference type="Pfam" id="PF23598"/>
    </source>
</evidence>
<dbReference type="Pfam" id="PF00560">
    <property type="entry name" value="LRR_1"/>
    <property type="match status" value="1"/>
</dbReference>
<accession>A0A6J2YKE2</accession>
<dbReference type="SUPFAM" id="SSF52058">
    <property type="entry name" value="L domain-like"/>
    <property type="match status" value="4"/>
</dbReference>
<evidence type="ECO:0000256" key="3">
    <source>
        <dbReference type="ARBA" id="ARBA00022737"/>
    </source>
</evidence>
<name>A0A6J2YKE2_SITOR</name>
<dbReference type="Gene3D" id="3.80.10.10">
    <property type="entry name" value="Ribonuclease Inhibitor"/>
    <property type="match status" value="9"/>
</dbReference>
<dbReference type="RefSeq" id="XP_030764498.1">
    <property type="nucleotide sequence ID" value="XM_030908638.1"/>
</dbReference>
<dbReference type="InterPro" id="IPR001611">
    <property type="entry name" value="Leu-rich_rpt"/>
</dbReference>
<dbReference type="FunCoup" id="A0A6J2YKE2">
    <property type="interactions" value="40"/>
</dbReference>
<gene>
    <name evidence="7" type="primary">LOC115888797</name>
</gene>
<dbReference type="InterPro" id="IPR055414">
    <property type="entry name" value="LRR_R13L4/SHOC2-like"/>
</dbReference>
<dbReference type="InterPro" id="IPR003591">
    <property type="entry name" value="Leu-rich_rpt_typical-subtyp"/>
</dbReference>
<evidence type="ECO:0000313" key="7">
    <source>
        <dbReference type="RefSeq" id="XP_030764498.1"/>
    </source>
</evidence>
<evidence type="ECO:0000313" key="6">
    <source>
        <dbReference type="Proteomes" id="UP000504635"/>
    </source>
</evidence>
<evidence type="ECO:0000256" key="4">
    <source>
        <dbReference type="SAM" id="SignalP"/>
    </source>
</evidence>
<dbReference type="PROSITE" id="PS51450">
    <property type="entry name" value="LRR"/>
    <property type="match status" value="11"/>
</dbReference>
<dbReference type="PANTHER" id="PTHR24373:SF387">
    <property type="entry name" value="LEUCINE-RICH REPEATS AND IMMUNOGLOBULIN-LIKE DOMAINS PROTEIN SMA-10"/>
    <property type="match status" value="1"/>
</dbReference>
<dbReference type="KEGG" id="soy:115888797"/>
<dbReference type="InParanoid" id="A0A6J2YKE2"/>
<evidence type="ECO:0000256" key="2">
    <source>
        <dbReference type="ARBA" id="ARBA00022729"/>
    </source>
</evidence>
<feature type="domain" description="Disease resistance R13L4/SHOC-2-like LRR" evidence="5">
    <location>
        <begin position="919"/>
        <end position="1123"/>
    </location>
</feature>
<keyword evidence="2 4" id="KW-0732">Signal</keyword>
<proteinExistence type="predicted"/>
<evidence type="ECO:0000256" key="1">
    <source>
        <dbReference type="ARBA" id="ARBA00022614"/>
    </source>
</evidence>
<dbReference type="OrthoDB" id="10022853at2759"/>
<dbReference type="Proteomes" id="UP000504635">
    <property type="component" value="Unplaced"/>
</dbReference>
<dbReference type="SMART" id="SM00365">
    <property type="entry name" value="LRR_SD22"/>
    <property type="match status" value="8"/>
</dbReference>
<dbReference type="GeneID" id="115888797"/>
<feature type="signal peptide" evidence="4">
    <location>
        <begin position="1"/>
        <end position="24"/>
    </location>
</feature>
<dbReference type="InterPro" id="IPR032675">
    <property type="entry name" value="LRR_dom_sf"/>
</dbReference>
<reference evidence="7" key="1">
    <citation type="submission" date="2025-08" db="UniProtKB">
        <authorList>
            <consortium name="RefSeq"/>
        </authorList>
    </citation>
    <scope>IDENTIFICATION</scope>
    <source>
        <tissue evidence="7">Gonads</tissue>
    </source>
</reference>
<keyword evidence="3" id="KW-0677">Repeat</keyword>
<sequence>MLKFQIPMALRLMCLFSIEVVVLCDVLESNSCIFNPMCSCSEDQNYLKTRSMHSITCLSTQYYKFPNVPKGHISQLEVVGSEISTLESDSLVGCQLQAFVFSNNYLQHISEKAFSSSWKNLTSLDLSYNYLDNTPFPALKEVKQLQWLNLHKNQISSVSGDWSEMRFSLTTLFLGENDIPELTDSATPSSHEDLRQLTTLIWLNLDGNRIHKIHKHALPTTLQTVSLSYNLIDHFPLDIISTMPQLQWLYLRGNYIKTIPQHTFSKRLWIQKIDLSENYLKFLPTIPFNNSIYIKDLNLALNDFITIAPNSFSGLECRRIILSYNQIEKIEDDAFQGISEILEYLDLNHNRLTTIPSAITQLTSIKYLYLSFNYLNEFPEETLESFKDSLKALSLSGNHLSKIPSSALRNCSKITYLNIGFNQIHKIYEDDFIDWGNSIQTLILNNNRISHLSNEMLIYLTDLKELSLSFNPLRNIERNTFLNLTKLVSLELSHIFDRDDLPFDFFQNLENLQILSLDHNNFHEIKPESFDFLPQLTYLNLEYNKISVIPFDLFKSDVHSKLTNLRLSNNEISHIESRTFESLDGMIEIIMSENKIRYLQAESFRNMSDLSRVILSNNLISHISSGAFSNLPSLRVLDLQYNQLTKISFKSFLHTTMPLYLNLSFNTLSSCVSDKSSLRLEVLDLRYNSFTVIPQCLQHAEFLKKLYLNSNSILSLEYRDFMSLFLLNTLDLNRNQISVLDKNAFFGLKDLQVLDLSKNMISHIHSTQFIENRKLRVLNLSRNSLNYLPRGAFNNTLLEFVDLSYNAFSNVPSSTLVDTGLTLRHLSLQSNNLEHIDITTFPDISFLYHLNLSKNKLTILPDNVFTSLNLLQHLDLSSNPLRANFKELFHYAQNLKYLNLANTGITLTPNFPLPNLVHLNLSMNGIESINKNSMSKLSRLKYLDLSNCRLNYVPSHLWPYLTSLKYLDLSYNHIKELTVDSFYGLKSLQVLNIQHLKRLTRFEGKALTQLRILSEIRMQTWPNIEHFYEEMCYLFSHANQLRILSINIIEHIVEDQFSCLTNRKITRLEITGRNIQIVDKHAFAKITKNPSLTIKISGTQIAELPSGLFVHMKKIQYLSIDLSNNMLSSLGPETFYGNSTTWDDIGTTLISGGLRLSGNRFRCGCHLAWLGHWLRRWTRESLQAHSVPLESSLKVHRAAKEATCWDSTSERHVPIVKLPSMYMSCPASALSSGCSNNGRESKSVILVLVGLAMTYFSTNLRIVCY</sequence>
<dbReference type="PRINTS" id="PR00019">
    <property type="entry name" value="LEURICHRPT"/>
</dbReference>
<dbReference type="GO" id="GO:0005615">
    <property type="term" value="C:extracellular space"/>
    <property type="evidence" value="ECO:0007669"/>
    <property type="project" value="TreeGrafter"/>
</dbReference>
<dbReference type="Pfam" id="PF23598">
    <property type="entry name" value="LRR_14"/>
    <property type="match status" value="1"/>
</dbReference>
<protein>
    <submittedName>
        <fullName evidence="7">Chaoptin-like isoform X1</fullName>
    </submittedName>
</protein>
<keyword evidence="1" id="KW-0433">Leucine-rich repeat</keyword>
<keyword evidence="6" id="KW-1185">Reference proteome</keyword>
<dbReference type="SMART" id="SM00369">
    <property type="entry name" value="LRR_TYP"/>
    <property type="match status" value="28"/>
</dbReference>
<dbReference type="PANTHER" id="PTHR24373">
    <property type="entry name" value="SLIT RELATED LEUCINE-RICH REPEAT NEURONAL PROTEIN"/>
    <property type="match status" value="1"/>
</dbReference>
<dbReference type="InterPro" id="IPR050328">
    <property type="entry name" value="Dev_Immune_Receptor"/>
</dbReference>
<dbReference type="AlphaFoldDB" id="A0A6J2YKE2"/>
<organism evidence="6 7">
    <name type="scientific">Sitophilus oryzae</name>
    <name type="common">Rice weevil</name>
    <name type="synonym">Curculio oryzae</name>
    <dbReference type="NCBI Taxonomy" id="7048"/>
    <lineage>
        <taxon>Eukaryota</taxon>
        <taxon>Metazoa</taxon>
        <taxon>Ecdysozoa</taxon>
        <taxon>Arthropoda</taxon>
        <taxon>Hexapoda</taxon>
        <taxon>Insecta</taxon>
        <taxon>Pterygota</taxon>
        <taxon>Neoptera</taxon>
        <taxon>Endopterygota</taxon>
        <taxon>Coleoptera</taxon>
        <taxon>Polyphaga</taxon>
        <taxon>Cucujiformia</taxon>
        <taxon>Curculionidae</taxon>
        <taxon>Dryophthorinae</taxon>
        <taxon>Sitophilus</taxon>
    </lineage>
</organism>